<dbReference type="Pfam" id="PF12776">
    <property type="entry name" value="Myb_DNA-bind_3"/>
    <property type="match status" value="1"/>
</dbReference>
<reference evidence="3" key="1">
    <citation type="submission" date="2018-01" db="EMBL/GenBank/DDBJ databases">
        <authorList>
            <person name="Mao J.F."/>
        </authorList>
    </citation>
    <scope>NUCLEOTIDE SEQUENCE</scope>
    <source>
        <strain evidence="3">Huo1</strain>
        <tissue evidence="3">Leaf</tissue>
    </source>
</reference>
<comment type="caution">
    <text evidence="3">The sequence shown here is derived from an EMBL/GenBank/DDBJ whole genome shotgun (WGS) entry which is preliminary data.</text>
</comment>
<protein>
    <recommendedName>
        <fullName evidence="2">Myb/SANT-like domain-containing protein</fullName>
    </recommendedName>
</protein>
<evidence type="ECO:0000313" key="3">
    <source>
        <dbReference type="EMBL" id="KAG6412479.1"/>
    </source>
</evidence>
<accession>A0A8X8XH55</accession>
<organism evidence="3">
    <name type="scientific">Salvia splendens</name>
    <name type="common">Scarlet sage</name>
    <dbReference type="NCBI Taxonomy" id="180675"/>
    <lineage>
        <taxon>Eukaryota</taxon>
        <taxon>Viridiplantae</taxon>
        <taxon>Streptophyta</taxon>
        <taxon>Embryophyta</taxon>
        <taxon>Tracheophyta</taxon>
        <taxon>Spermatophyta</taxon>
        <taxon>Magnoliopsida</taxon>
        <taxon>eudicotyledons</taxon>
        <taxon>Gunneridae</taxon>
        <taxon>Pentapetalae</taxon>
        <taxon>asterids</taxon>
        <taxon>lamiids</taxon>
        <taxon>Lamiales</taxon>
        <taxon>Lamiaceae</taxon>
        <taxon>Nepetoideae</taxon>
        <taxon>Mentheae</taxon>
        <taxon>Salviinae</taxon>
        <taxon>Salvia</taxon>
        <taxon>Salvia subgen. Calosphace</taxon>
        <taxon>core Calosphace</taxon>
    </lineage>
</organism>
<evidence type="ECO:0000256" key="1">
    <source>
        <dbReference type="SAM" id="MobiDB-lite"/>
    </source>
</evidence>
<dbReference type="PANTHER" id="PTHR46250:SF15">
    <property type="entry name" value="OS01G0523800 PROTEIN"/>
    <property type="match status" value="1"/>
</dbReference>
<feature type="domain" description="Myb/SANT-like" evidence="2">
    <location>
        <begin position="27"/>
        <end position="123"/>
    </location>
</feature>
<name>A0A8X8XH55_SALSN</name>
<dbReference type="Proteomes" id="UP000298416">
    <property type="component" value="Unassembled WGS sequence"/>
</dbReference>
<dbReference type="EMBL" id="PNBA02000009">
    <property type="protein sequence ID" value="KAG6412479.1"/>
    <property type="molecule type" value="Genomic_DNA"/>
</dbReference>
<reference evidence="3" key="2">
    <citation type="submission" date="2020-08" db="EMBL/GenBank/DDBJ databases">
        <title>Plant Genome Project.</title>
        <authorList>
            <person name="Zhang R.-G."/>
        </authorList>
    </citation>
    <scope>NUCLEOTIDE SEQUENCE</scope>
    <source>
        <strain evidence="3">Huo1</strain>
        <tissue evidence="3">Leaf</tissue>
    </source>
</reference>
<dbReference type="PANTHER" id="PTHR46250">
    <property type="entry name" value="MYB/SANT-LIKE DNA-BINDING DOMAIN PROTEIN-RELATED"/>
    <property type="match status" value="1"/>
</dbReference>
<feature type="compositionally biased region" description="Basic residues" evidence="1">
    <location>
        <begin position="14"/>
        <end position="23"/>
    </location>
</feature>
<sequence length="327" mass="36990">MKGIQASEGTPSSARRKFRKGDRTRRTWTVREEEILVVSMLELLARGWKSNNGFSSGYLGRIEDNLRVEFPNTDLKGTPHITSKITAWNKNYISLTKILARSGIGFNSDGKYMIECDDDQWEAIVQADKDVKGMRTKPWPLWETWKAIFGKDRAIGGGAEQVDAAAERVRANLQGSSEVNEKDYHPFFEDEEINNVLPMSQQIMNESNNLGNNDKQTSTNKSGSSKKRKHEDPDAALMEFLANLHSETNSRLEVISARIGYEFDLGKTRQDVFDKLCTVEGLTLAQRYQLCNILGDKSQRLEVFMGMPVGARLGYLLMLIKEKHNSS</sequence>
<feature type="compositionally biased region" description="Polar residues" evidence="1">
    <location>
        <begin position="205"/>
        <end position="223"/>
    </location>
</feature>
<evidence type="ECO:0000259" key="2">
    <source>
        <dbReference type="Pfam" id="PF12776"/>
    </source>
</evidence>
<dbReference type="AlphaFoldDB" id="A0A8X8XH55"/>
<proteinExistence type="predicted"/>
<feature type="region of interest" description="Disordered" evidence="1">
    <location>
        <begin position="1"/>
        <end position="23"/>
    </location>
</feature>
<dbReference type="OrthoDB" id="601328at2759"/>
<keyword evidence="4" id="KW-1185">Reference proteome</keyword>
<gene>
    <name evidence="3" type="ORF">SASPL_125158</name>
</gene>
<feature type="region of interest" description="Disordered" evidence="1">
    <location>
        <begin position="205"/>
        <end position="232"/>
    </location>
</feature>
<evidence type="ECO:0000313" key="4">
    <source>
        <dbReference type="Proteomes" id="UP000298416"/>
    </source>
</evidence>
<dbReference type="InterPro" id="IPR024752">
    <property type="entry name" value="Myb/SANT-like_dom"/>
</dbReference>